<dbReference type="EMBL" id="LUCS01000033">
    <property type="protein sequence ID" value="KAF6509463.1"/>
    <property type="molecule type" value="Genomic_DNA"/>
</dbReference>
<evidence type="ECO:0000313" key="7">
    <source>
        <dbReference type="Proteomes" id="UP000773850"/>
    </source>
</evidence>
<dbReference type="AlphaFoldDB" id="A0A3L7D9D2"/>
<reference evidence="5 6" key="2">
    <citation type="submission" date="2018-10" db="EMBL/GenBank/DDBJ databases">
        <title>Geobacillus stearothermophilus in processing lines of powdered infant formula.</title>
        <authorList>
            <person name="Rhee M.S."/>
            <person name="Choi I.-G."/>
            <person name="Cho T.J."/>
            <person name="Park B."/>
        </authorList>
    </citation>
    <scope>NUCLEOTIDE SEQUENCE [LARGE SCALE GENOMIC DNA]</scope>
    <source>
        <strain evidence="5 6">FHS-PPGT130</strain>
    </source>
</reference>
<evidence type="ECO:0000313" key="4">
    <source>
        <dbReference type="EMBL" id="KAF6509463.1"/>
    </source>
</evidence>
<feature type="signal peptide" evidence="1">
    <location>
        <begin position="1"/>
        <end position="26"/>
    </location>
</feature>
<feature type="domain" description="DUF3298" evidence="2">
    <location>
        <begin position="230"/>
        <end position="306"/>
    </location>
</feature>
<dbReference type="InterPro" id="IPR025303">
    <property type="entry name" value="PdaC"/>
</dbReference>
<accession>A0A3L7D9D2</accession>
<sequence length="309" mass="35474">MKKWITSVVVCFLFMFASPFYNEALAKVLWDGMELKKGQIGKATIIKPTELYKLNGTTKKVVRKLNPGEVYRIYTFLPGKLGLGGGYFIDRDNRVKYQTPSKEKLQALGVKIIKRTYKDTFDYPQVTGLISKSAQDKINETLAKHVRASYNAYMELERTEQEHREQYSGDFPESMLDYEYKMSYEVKYNENNLLSILIYDYMYTGGAHGMSTVTAYNFNVLTGQRLYLSDVAKSQSALNKIKKYAITDLTNRANRGEAIFTEELSGIEINSQRPFYFTANGIVIKFYEYEVAPYAAGMPEVKVPYSVFK</sequence>
<keyword evidence="7" id="KW-1185">Reference proteome</keyword>
<comment type="caution">
    <text evidence="5">The sequence shown here is derived from an EMBL/GenBank/DDBJ whole genome shotgun (WGS) entry which is preliminary data.</text>
</comment>
<dbReference type="EMBL" id="RCTJ01000133">
    <property type="protein sequence ID" value="RLQ12813.1"/>
    <property type="molecule type" value="Genomic_DNA"/>
</dbReference>
<keyword evidence="1" id="KW-0732">Signal</keyword>
<dbReference type="InterPro" id="IPR021729">
    <property type="entry name" value="DUF3298"/>
</dbReference>
<dbReference type="Proteomes" id="UP000773850">
    <property type="component" value="Unassembled WGS sequence"/>
</dbReference>
<dbReference type="Proteomes" id="UP000266922">
    <property type="component" value="Unassembled WGS sequence"/>
</dbReference>
<evidence type="ECO:0000259" key="2">
    <source>
        <dbReference type="Pfam" id="PF11738"/>
    </source>
</evidence>
<dbReference type="Pfam" id="PF11738">
    <property type="entry name" value="DUF3298"/>
    <property type="match status" value="1"/>
</dbReference>
<feature type="domain" description="Deacetylase PdaC" evidence="3">
    <location>
        <begin position="117"/>
        <end position="211"/>
    </location>
</feature>
<dbReference type="InterPro" id="IPR037126">
    <property type="entry name" value="PdaC/RsiV-like_sf"/>
</dbReference>
<protein>
    <submittedName>
        <fullName evidence="5">DUF3298/DUF4163 domain-containing protein</fullName>
    </submittedName>
</protein>
<feature type="chain" id="PRO_5018214892" evidence="1">
    <location>
        <begin position="27"/>
        <end position="309"/>
    </location>
</feature>
<proteinExistence type="predicted"/>
<evidence type="ECO:0000259" key="3">
    <source>
        <dbReference type="Pfam" id="PF13739"/>
    </source>
</evidence>
<evidence type="ECO:0000256" key="1">
    <source>
        <dbReference type="SAM" id="SignalP"/>
    </source>
</evidence>
<dbReference type="Pfam" id="PF13739">
    <property type="entry name" value="PdaC"/>
    <property type="match status" value="1"/>
</dbReference>
<dbReference type="RefSeq" id="WP_033017510.1">
    <property type="nucleotide sequence ID" value="NZ_CBCSGJ010000023.1"/>
</dbReference>
<evidence type="ECO:0000313" key="6">
    <source>
        <dbReference type="Proteomes" id="UP000266922"/>
    </source>
</evidence>
<organism evidence="5 6">
    <name type="scientific">Geobacillus stearothermophilus</name>
    <name type="common">Bacillus stearothermophilus</name>
    <dbReference type="NCBI Taxonomy" id="1422"/>
    <lineage>
        <taxon>Bacteria</taxon>
        <taxon>Bacillati</taxon>
        <taxon>Bacillota</taxon>
        <taxon>Bacilli</taxon>
        <taxon>Bacillales</taxon>
        <taxon>Anoxybacillaceae</taxon>
        <taxon>Geobacillus</taxon>
    </lineage>
</organism>
<gene>
    <name evidence="5" type="ORF">D9548_15615</name>
    <name evidence="4" type="ORF">GS8_3227</name>
</gene>
<evidence type="ECO:0000313" key="5">
    <source>
        <dbReference type="EMBL" id="RLQ12813.1"/>
    </source>
</evidence>
<name>A0A3L7D9D2_GEOSE</name>
<reference evidence="4 7" key="1">
    <citation type="submission" date="2016-03" db="EMBL/GenBank/DDBJ databases">
        <title>Spore heat resistance.</title>
        <authorList>
            <person name="Boekhorst J."/>
            <person name="Berendsen E.M."/>
            <person name="Wells-Bennik M.H."/>
            <person name="Kuipers O.P."/>
        </authorList>
    </citation>
    <scope>NUCLEOTIDE SEQUENCE [LARGE SCALE GENOMIC DNA]</scope>
    <source>
        <strain evidence="4 7">GS8</strain>
    </source>
</reference>
<dbReference type="Gene3D" id="3.30.565.40">
    <property type="entry name" value="Fervidobacterium nodosum Rt17-B1 like"/>
    <property type="match status" value="1"/>
</dbReference>
<dbReference type="Gene3D" id="3.90.640.20">
    <property type="entry name" value="Heat-shock cognate protein, ATPase"/>
    <property type="match status" value="1"/>
</dbReference>